<evidence type="ECO:0000313" key="4">
    <source>
        <dbReference type="EMBL" id="PFX13542.1"/>
    </source>
</evidence>
<feature type="transmembrane region" description="Helical" evidence="2">
    <location>
        <begin position="1312"/>
        <end position="1339"/>
    </location>
</feature>
<evidence type="ECO:0000256" key="2">
    <source>
        <dbReference type="SAM" id="Phobius"/>
    </source>
</evidence>
<dbReference type="PANTHER" id="PTHR11319:SF35">
    <property type="entry name" value="OUTER MEMBRANE PROTEIN PMPC-RELATED"/>
    <property type="match status" value="1"/>
</dbReference>
<feature type="transmembrane region" description="Helical" evidence="2">
    <location>
        <begin position="1359"/>
        <end position="1382"/>
    </location>
</feature>
<dbReference type="InterPro" id="IPR011050">
    <property type="entry name" value="Pectin_lyase_fold/virulence"/>
</dbReference>
<reference evidence="5" key="1">
    <citation type="journal article" date="2017" name="bioRxiv">
        <title>Comparative analysis of the genomes of Stylophora pistillata and Acropora digitifera provides evidence for extensive differences between species of corals.</title>
        <authorList>
            <person name="Voolstra C.R."/>
            <person name="Li Y."/>
            <person name="Liew Y.J."/>
            <person name="Baumgarten S."/>
            <person name="Zoccola D."/>
            <person name="Flot J.-F."/>
            <person name="Tambutte S."/>
            <person name="Allemand D."/>
            <person name="Aranda M."/>
        </authorList>
    </citation>
    <scope>NUCLEOTIDE SEQUENCE [LARGE SCALE GENOMIC DNA]</scope>
</reference>
<name>A0A2B4RBE1_STYPI</name>
<protein>
    <submittedName>
        <fullName evidence="4">Uncharacterized protein</fullName>
    </submittedName>
</protein>
<keyword evidence="3" id="KW-0732">Signal</keyword>
<evidence type="ECO:0000256" key="1">
    <source>
        <dbReference type="SAM" id="MobiDB-lite"/>
    </source>
</evidence>
<feature type="transmembrane region" description="Helical" evidence="2">
    <location>
        <begin position="1242"/>
        <end position="1261"/>
    </location>
</feature>
<keyword evidence="2" id="KW-1133">Transmembrane helix</keyword>
<proteinExistence type="predicted"/>
<sequence>MAFWRVLTAALVHLLFSVNGSASQYSGHTDVYVSLNGCDSESCGTARNPCRSIAMAVFQTEWNGHIYLNGIATKERPFDCESSAIHEHQKGIVFEKSLQIVGFNSTPHVSCTDGFRFVKNDVTKPLRIALSDIVFVETPLTFWDCDALKISNCSFKDSFLALSVNVRDNSRMYINIAGSVFFKNNTLCLKISWKNSDALIDQQLVMEVKEAVFSENGVYKKQSASGLITIISEATHPSSLLVKVSCFHIEGFNNYGHFVHLDLPTATTEEIYDNVMLSNNSFAEFPLNHNSLYNSFAKKTRAKFSNLRCSSNHLLRCIRIESKEAKVEVLNSSFEELRLTNQNGGAMLFKSTRNGSLSLFNCNFQGCKARGGGALFANSQSGTLNLNITKVNFTKCTAASYGCAILVGDETTGRETTRLGTNFLKAILQEVRVHGCYGFYNRCDSVRLELFDGTVVINDSFWRNNSQFVSCAMKIVNTGGNADVCISGCTFARNNASESDVTVHASRSQSAGSFLIAHTVMSGSHNLSGKALWINSNFRIELFNVVIKFYNRAIKVNESDKVSYSKVSWGSYPFSMSINNCTFRDNVVDILATSPNPTQVELNITNTIFVTREEFPPSEGLQFFIKPLRGNSSANATIEVDNVTFVLKPCNFLAFLFPGKKTIRIRRSQFNSCRCLNRWVWTHVSGAYRVYELSAGAISVASIPDKRLSPGCVEENEFKDTHPIWKYQTRVEFEDTLFEGNGGLIAGGVYIANGHTTFKRCRFKNNFAVEQSGHVYLSYGTGKADFIDCVFDSTIKNVALNGTTFQKSAFVYSDSGGPVSLKNTTLNSFTSNRDIYPIFDISNGGSVHLDNNSIIQCPLGSKLVLDNSTHFVLTEFNDSFCRLNITVLKYSCLRCPSGFYSLSRATSQGLIIKSTVRCLQCPFGARCVEGGIVAKTNFWGYRNSMSAPPLLTFVTCPEHYCRSPSPGRNGYNSCSKNRRGILCGECIPGYSATLFSTECRKDEECDNYWFWVLTFSFTIVLSLYLLGKLPTLSFIVNRIIWFRKKECQRNDSASHQLEHHTDNAYVKITFYFYQAAELLIVGCKETLLQKVPGMYAVTAAFNFKLRTLNKGLGCPFAGLTSVTKELVYSSTVFLTMADIALIYCVHCVINVLRRNKKPSYFHFMAVIMEVLLLGYERLAETCLKLISCVSIESEKRLYIDANVTCMQWWQYLVLAYIAVFIVPFIVVLYLGSSALYSSSMTATEFLAACVLPLPFLVYWLLRKAKKQPGKESLGVQVGSKDVLEVLHGPFRPPKNGDEGTLYWESVLIGRRFILLVCHSFITSPMLRMVALATVCTLIALHHVSKNPFRDRMANTTETLSLTALIIISIINLTKATLLSFGITITGPYRYYMDIMEWFEIGALAVVPSSSCEMTGQFYRGVIGCKTQVANVIVDITFRRRPSVFSHSRYEVSASLSDVGGLAVGAFDLINRSLSVPRDTDCKVEAILPLMLSLVGSDSSRCRDRAASTLDTIASVGYYYRLHTNDSFLTLTLQMNRTERPNFTDESLKQANHDRLTPLEPITSRQS</sequence>
<feature type="chain" id="PRO_5012405762" evidence="3">
    <location>
        <begin position="23"/>
        <end position="1566"/>
    </location>
</feature>
<feature type="signal peptide" evidence="3">
    <location>
        <begin position="1"/>
        <end position="22"/>
    </location>
</feature>
<evidence type="ECO:0000256" key="3">
    <source>
        <dbReference type="SAM" id="SignalP"/>
    </source>
</evidence>
<feature type="compositionally biased region" description="Basic and acidic residues" evidence="1">
    <location>
        <begin position="1541"/>
        <end position="1556"/>
    </location>
</feature>
<dbReference type="PANTHER" id="PTHR11319">
    <property type="entry name" value="G PROTEIN-COUPLED RECEPTOR-RELATED"/>
    <property type="match status" value="1"/>
</dbReference>
<dbReference type="Proteomes" id="UP000225706">
    <property type="component" value="Unassembled WGS sequence"/>
</dbReference>
<keyword evidence="5" id="KW-1185">Reference proteome</keyword>
<keyword evidence="2" id="KW-0812">Transmembrane</keyword>
<dbReference type="EMBL" id="LSMT01000951">
    <property type="protein sequence ID" value="PFX13542.1"/>
    <property type="molecule type" value="Genomic_DNA"/>
</dbReference>
<accession>A0A2B4RBE1</accession>
<dbReference type="SUPFAM" id="SSF51126">
    <property type="entry name" value="Pectin lyase-like"/>
    <property type="match status" value="2"/>
</dbReference>
<feature type="transmembrane region" description="Helical" evidence="2">
    <location>
        <begin position="1211"/>
        <end position="1230"/>
    </location>
</feature>
<dbReference type="OrthoDB" id="5989844at2759"/>
<comment type="caution">
    <text evidence="4">The sequence shown here is derived from an EMBL/GenBank/DDBJ whole genome shotgun (WGS) entry which is preliminary data.</text>
</comment>
<gene>
    <name evidence="4" type="ORF">AWC38_SpisGene22364</name>
</gene>
<organism evidence="4 5">
    <name type="scientific">Stylophora pistillata</name>
    <name type="common">Smooth cauliflower coral</name>
    <dbReference type="NCBI Taxonomy" id="50429"/>
    <lineage>
        <taxon>Eukaryota</taxon>
        <taxon>Metazoa</taxon>
        <taxon>Cnidaria</taxon>
        <taxon>Anthozoa</taxon>
        <taxon>Hexacorallia</taxon>
        <taxon>Scleractinia</taxon>
        <taxon>Astrocoeniina</taxon>
        <taxon>Pocilloporidae</taxon>
        <taxon>Stylophora</taxon>
    </lineage>
</organism>
<keyword evidence="2" id="KW-0472">Membrane</keyword>
<evidence type="ECO:0000313" key="5">
    <source>
        <dbReference type="Proteomes" id="UP000225706"/>
    </source>
</evidence>
<feature type="region of interest" description="Disordered" evidence="1">
    <location>
        <begin position="1541"/>
        <end position="1566"/>
    </location>
</feature>
<feature type="transmembrane region" description="Helical" evidence="2">
    <location>
        <begin position="1126"/>
        <end position="1152"/>
    </location>
</feature>